<gene>
    <name evidence="2" type="ORF">B4915_06550</name>
</gene>
<reference evidence="2 3" key="1">
    <citation type="journal article" date="2017" name="New Microbes New Infect">
        <title>Genome sequence of 'Leucobacter massiliensis' sp. nov. isolated from human pharynx after travel to the 2014 Hajj.</title>
        <authorList>
            <person name="Leangapichart T."/>
            <person name="Gautret P."/>
            <person name="Nguyen T.T."/>
            <person name="Armstrong N."/>
            <person name="Rolain J.M."/>
        </authorList>
    </citation>
    <scope>NUCLEOTIDE SEQUENCE [LARGE SCALE GENOMIC DNA]</scope>
    <source>
        <strain evidence="2 3">122RC15</strain>
    </source>
</reference>
<dbReference type="RefSeq" id="WP_105805028.1">
    <property type="nucleotide sequence ID" value="NZ_MWZD01000016.1"/>
</dbReference>
<keyword evidence="3" id="KW-1185">Reference proteome</keyword>
<proteinExistence type="predicted"/>
<protein>
    <recommendedName>
        <fullName evidence="4">DUF4190 domain-containing protein</fullName>
    </recommendedName>
</protein>
<dbReference type="Proteomes" id="UP000238650">
    <property type="component" value="Unassembled WGS sequence"/>
</dbReference>
<dbReference type="AlphaFoldDB" id="A0A2S9QPH4"/>
<evidence type="ECO:0000256" key="1">
    <source>
        <dbReference type="SAM" id="Phobius"/>
    </source>
</evidence>
<evidence type="ECO:0008006" key="4">
    <source>
        <dbReference type="Google" id="ProtNLM"/>
    </source>
</evidence>
<keyword evidence="1" id="KW-0812">Transmembrane</keyword>
<feature type="transmembrane region" description="Helical" evidence="1">
    <location>
        <begin position="52"/>
        <end position="76"/>
    </location>
</feature>
<evidence type="ECO:0000313" key="2">
    <source>
        <dbReference type="EMBL" id="PRI11487.1"/>
    </source>
</evidence>
<name>A0A2S9QPH4_9MICO</name>
<evidence type="ECO:0000313" key="3">
    <source>
        <dbReference type="Proteomes" id="UP000238650"/>
    </source>
</evidence>
<keyword evidence="1" id="KW-0472">Membrane</keyword>
<sequence>MSENLPGEQPASNPVPPAAPVPPATPGYGAAAAQPKKGLAITGMALGIAGLVLSWVPILGVVLALVGLVLSIVALVKKQPKGFALTGLITGAIGLIIGAFVTIAFFAVLGLGVDAAQACLDGAATVEIGGQVIDCSTVTG</sequence>
<dbReference type="EMBL" id="MWZD01000016">
    <property type="protein sequence ID" value="PRI11487.1"/>
    <property type="molecule type" value="Genomic_DNA"/>
</dbReference>
<keyword evidence="1" id="KW-1133">Transmembrane helix</keyword>
<accession>A0A2S9QPH4</accession>
<comment type="caution">
    <text evidence="2">The sequence shown here is derived from an EMBL/GenBank/DDBJ whole genome shotgun (WGS) entry which is preliminary data.</text>
</comment>
<organism evidence="2 3">
    <name type="scientific">Leucobacter massiliensis</name>
    <dbReference type="NCBI Taxonomy" id="1686285"/>
    <lineage>
        <taxon>Bacteria</taxon>
        <taxon>Bacillati</taxon>
        <taxon>Actinomycetota</taxon>
        <taxon>Actinomycetes</taxon>
        <taxon>Micrococcales</taxon>
        <taxon>Microbacteriaceae</taxon>
        <taxon>Leucobacter</taxon>
    </lineage>
</organism>
<feature type="transmembrane region" description="Helical" evidence="1">
    <location>
        <begin position="83"/>
        <end position="108"/>
    </location>
</feature>